<evidence type="ECO:0000256" key="7">
    <source>
        <dbReference type="ARBA" id="ARBA00022833"/>
    </source>
</evidence>
<dbReference type="SUPFAM" id="SSF48239">
    <property type="entry name" value="Terpenoid cyclases/Protein prenyltransferases"/>
    <property type="match status" value="1"/>
</dbReference>
<protein>
    <submittedName>
        <fullName evidence="10">Protein geranylgeranyltransferase type I</fullName>
    </submittedName>
</protein>
<dbReference type="GO" id="GO:0004662">
    <property type="term" value="F:CAAX-protein geranylgeranyltransferase activity"/>
    <property type="evidence" value="ECO:0007669"/>
    <property type="project" value="TreeGrafter"/>
</dbReference>
<dbReference type="STRING" id="174720.A0A0N5B8Q8"/>
<comment type="cofactor">
    <cofactor evidence="1">
        <name>Zn(2+)</name>
        <dbReference type="ChEBI" id="CHEBI:29105"/>
    </cofactor>
</comment>
<comment type="similarity">
    <text evidence="2">Belongs to the protein prenyltransferase subunit beta family.</text>
</comment>
<dbReference type="InterPro" id="IPR001330">
    <property type="entry name" value="Prenyltrans"/>
</dbReference>
<name>A0A0N5B8Q8_STREA</name>
<reference evidence="10" key="1">
    <citation type="submission" date="2017-02" db="UniProtKB">
        <authorList>
            <consortium name="WormBaseParasite"/>
        </authorList>
    </citation>
    <scope>IDENTIFICATION</scope>
</reference>
<organism evidence="9 10">
    <name type="scientific">Strongyloides papillosus</name>
    <name type="common">Intestinal threadworm</name>
    <dbReference type="NCBI Taxonomy" id="174720"/>
    <lineage>
        <taxon>Eukaryota</taxon>
        <taxon>Metazoa</taxon>
        <taxon>Ecdysozoa</taxon>
        <taxon>Nematoda</taxon>
        <taxon>Chromadorea</taxon>
        <taxon>Rhabditida</taxon>
        <taxon>Tylenchina</taxon>
        <taxon>Panagrolaimomorpha</taxon>
        <taxon>Strongyloidoidea</taxon>
        <taxon>Strongyloididae</taxon>
        <taxon>Strongyloides</taxon>
    </lineage>
</organism>
<dbReference type="InterPro" id="IPR008930">
    <property type="entry name" value="Terpenoid_cyclase/PrenylTrfase"/>
</dbReference>
<keyword evidence="7" id="KW-0862">Zinc</keyword>
<evidence type="ECO:0000256" key="1">
    <source>
        <dbReference type="ARBA" id="ARBA00001947"/>
    </source>
</evidence>
<dbReference type="Gene3D" id="1.50.10.20">
    <property type="match status" value="1"/>
</dbReference>
<evidence type="ECO:0000256" key="3">
    <source>
        <dbReference type="ARBA" id="ARBA00022602"/>
    </source>
</evidence>
<dbReference type="Pfam" id="PF00432">
    <property type="entry name" value="Prenyltrans"/>
    <property type="match status" value="1"/>
</dbReference>
<dbReference type="PANTHER" id="PTHR11774">
    <property type="entry name" value="GERANYLGERANYL TRANSFERASE TYPE BETA SUBUNIT"/>
    <property type="match status" value="1"/>
</dbReference>
<dbReference type="WBParaSite" id="SPAL_0000243100.1">
    <property type="protein sequence ID" value="SPAL_0000243100.1"/>
    <property type="gene ID" value="SPAL_0000243100"/>
</dbReference>
<evidence type="ECO:0000259" key="8">
    <source>
        <dbReference type="Pfam" id="PF00432"/>
    </source>
</evidence>
<dbReference type="Proteomes" id="UP000046392">
    <property type="component" value="Unplaced"/>
</dbReference>
<dbReference type="GO" id="GO:0046872">
    <property type="term" value="F:metal ion binding"/>
    <property type="evidence" value="ECO:0007669"/>
    <property type="project" value="UniProtKB-KW"/>
</dbReference>
<evidence type="ECO:0000256" key="5">
    <source>
        <dbReference type="ARBA" id="ARBA00022723"/>
    </source>
</evidence>
<evidence type="ECO:0000313" key="10">
    <source>
        <dbReference type="WBParaSite" id="SPAL_0000243100.1"/>
    </source>
</evidence>
<proteinExistence type="inferred from homology"/>
<evidence type="ECO:0000256" key="6">
    <source>
        <dbReference type="ARBA" id="ARBA00022737"/>
    </source>
</evidence>
<sequence>MSLLLPSWFNTKRSEKFFKRFSDMFPSEYVKAVDSNKQTFNSFIVIGLDILKCLNKCCDEDNKNANEMVEWIYRTQIHGKFDEDDDSDNAEFGFRGSFMTSGNYIKDKDCLEDVKTEYDIPTISQTFSALCVLLSLGDDLKRVKRKEILESIKKCQREDGGIAVSKYDLEEYDMRMVYCGVSIAYILNGLDYLNKNKIIDFIKQCKSFHGGFGMRPGLEAHSGSTFCAIASLKLLGMLTPSIIEEGNCLNKIDIEETVRFCISRQIIGFSGRINKNEDACYTFWVCGTLQMLGYLDVISPTGAFEFLEQCYDNFTGGFSKIPGYPPDILHSYFSIASISIILNTNEHNEHPVVSPLFVPLNITKQAYLHLLSLHETSHFSHINS</sequence>
<dbReference type="AlphaFoldDB" id="A0A0N5B8Q8"/>
<feature type="domain" description="Prenyltransferase alpha-alpha toroid" evidence="8">
    <location>
        <begin position="9"/>
        <end position="345"/>
    </location>
</feature>
<keyword evidence="6" id="KW-0677">Repeat</keyword>
<accession>A0A0N5B8Q8</accession>
<dbReference type="GO" id="GO:0005953">
    <property type="term" value="C:CAAX-protein geranylgeranyltransferase complex"/>
    <property type="evidence" value="ECO:0007669"/>
    <property type="project" value="TreeGrafter"/>
</dbReference>
<keyword evidence="4" id="KW-0808">Transferase</keyword>
<dbReference type="InterPro" id="IPR045089">
    <property type="entry name" value="PGGT1B-like"/>
</dbReference>
<dbReference type="PANTHER" id="PTHR11774:SF4">
    <property type="entry name" value="GERANYLGERANYL TRANSFERASE TYPE-1 SUBUNIT BETA"/>
    <property type="match status" value="1"/>
</dbReference>
<evidence type="ECO:0000256" key="4">
    <source>
        <dbReference type="ARBA" id="ARBA00022679"/>
    </source>
</evidence>
<keyword evidence="5" id="KW-0479">Metal-binding</keyword>
<evidence type="ECO:0000313" key="9">
    <source>
        <dbReference type="Proteomes" id="UP000046392"/>
    </source>
</evidence>
<evidence type="ECO:0000256" key="2">
    <source>
        <dbReference type="ARBA" id="ARBA00010497"/>
    </source>
</evidence>
<keyword evidence="9" id="KW-1185">Reference proteome</keyword>
<keyword evidence="3" id="KW-0637">Prenyltransferase</keyword>